<dbReference type="AlphaFoldDB" id="A0AAW2LXW5"/>
<dbReference type="Pfam" id="PF05207">
    <property type="entry name" value="Zn_ribbon_CSL"/>
    <property type="match status" value="1"/>
</dbReference>
<dbReference type="InterPro" id="IPR007872">
    <property type="entry name" value="DPH_MB_dom"/>
</dbReference>
<reference evidence="4" key="1">
    <citation type="submission" date="2020-06" db="EMBL/GenBank/DDBJ databases">
        <authorList>
            <person name="Li T."/>
            <person name="Hu X."/>
            <person name="Zhang T."/>
            <person name="Song X."/>
            <person name="Zhang H."/>
            <person name="Dai N."/>
            <person name="Sheng W."/>
            <person name="Hou X."/>
            <person name="Wei L."/>
        </authorList>
    </citation>
    <scope>NUCLEOTIDE SEQUENCE</scope>
    <source>
        <strain evidence="4">G01</strain>
        <tissue evidence="4">Leaf</tissue>
    </source>
</reference>
<evidence type="ECO:0000259" key="3">
    <source>
        <dbReference type="PROSITE" id="PS51074"/>
    </source>
</evidence>
<feature type="non-terminal residue" evidence="4">
    <location>
        <position position="1"/>
    </location>
</feature>
<evidence type="ECO:0000313" key="4">
    <source>
        <dbReference type="EMBL" id="KAL0323076.1"/>
    </source>
</evidence>
<gene>
    <name evidence="4" type="ORF">Sangu_1926900</name>
</gene>
<dbReference type="GO" id="GO:0017183">
    <property type="term" value="P:protein histidyl modification to diphthamide"/>
    <property type="evidence" value="ECO:0007669"/>
    <property type="project" value="InterPro"/>
</dbReference>
<sequence length="125" mass="14076">NRFLEVQRAWETLADPRSRALYDSELRSMRQDAVTADEVSLEDMTIEDAGSCFELSYYCRCGDYFSVDSSELTEMGYQFLRNGSKISLQTPGSLPTSVILPCGSCSLKVRLHIDANITLQTEWSS</sequence>
<dbReference type="GO" id="GO:0046872">
    <property type="term" value="F:metal ion binding"/>
    <property type="evidence" value="ECO:0007669"/>
    <property type="project" value="UniProtKB-KW"/>
</dbReference>
<keyword evidence="2" id="KW-0408">Iron</keyword>
<proteinExistence type="predicted"/>
<comment type="caution">
    <text evidence="4">The sequence shown here is derived from an EMBL/GenBank/DDBJ whole genome shotgun (WGS) entry which is preliminary data.</text>
</comment>
<protein>
    <recommendedName>
        <fullName evidence="3">DPH-type MB domain-containing protein</fullName>
    </recommendedName>
</protein>
<dbReference type="FunFam" id="3.10.660.10:FF:000003">
    <property type="entry name" value="DNAJ heat shock N-terminal domain-containing protein-like"/>
    <property type="match status" value="1"/>
</dbReference>
<name>A0AAW2LXW5_9LAMI</name>
<dbReference type="InterPro" id="IPR036671">
    <property type="entry name" value="DPH_MB_sf"/>
</dbReference>
<evidence type="ECO:0000256" key="1">
    <source>
        <dbReference type="ARBA" id="ARBA00022723"/>
    </source>
</evidence>
<dbReference type="PANTHER" id="PTHR21454">
    <property type="entry name" value="DPH3 HOMOLOG-RELATED"/>
    <property type="match status" value="1"/>
</dbReference>
<keyword evidence="1" id="KW-0479">Metal-binding</keyword>
<dbReference type="SUPFAM" id="SSF46565">
    <property type="entry name" value="Chaperone J-domain"/>
    <property type="match status" value="1"/>
</dbReference>
<dbReference type="InterPro" id="IPR044248">
    <property type="entry name" value="DPH3/4-like"/>
</dbReference>
<dbReference type="Gene3D" id="1.10.287.110">
    <property type="entry name" value="DnaJ domain"/>
    <property type="match status" value="1"/>
</dbReference>
<dbReference type="GO" id="GO:0005829">
    <property type="term" value="C:cytosol"/>
    <property type="evidence" value="ECO:0007669"/>
    <property type="project" value="TreeGrafter"/>
</dbReference>
<feature type="domain" description="DPH-type MB" evidence="3">
    <location>
        <begin position="35"/>
        <end position="114"/>
    </location>
</feature>
<dbReference type="EMBL" id="JACGWK010000012">
    <property type="protein sequence ID" value="KAL0323076.1"/>
    <property type="molecule type" value="Genomic_DNA"/>
</dbReference>
<reference evidence="4" key="2">
    <citation type="journal article" date="2024" name="Plant">
        <title>Genomic evolution and insights into agronomic trait innovations of Sesamum species.</title>
        <authorList>
            <person name="Miao H."/>
            <person name="Wang L."/>
            <person name="Qu L."/>
            <person name="Liu H."/>
            <person name="Sun Y."/>
            <person name="Le M."/>
            <person name="Wang Q."/>
            <person name="Wei S."/>
            <person name="Zheng Y."/>
            <person name="Lin W."/>
            <person name="Duan Y."/>
            <person name="Cao H."/>
            <person name="Xiong S."/>
            <person name="Wang X."/>
            <person name="Wei L."/>
            <person name="Li C."/>
            <person name="Ma Q."/>
            <person name="Ju M."/>
            <person name="Zhao R."/>
            <person name="Li G."/>
            <person name="Mu C."/>
            <person name="Tian Q."/>
            <person name="Mei H."/>
            <person name="Zhang T."/>
            <person name="Gao T."/>
            <person name="Zhang H."/>
        </authorList>
    </citation>
    <scope>NUCLEOTIDE SEQUENCE</scope>
    <source>
        <strain evidence="4">G01</strain>
    </source>
</reference>
<dbReference type="PROSITE" id="PS51074">
    <property type="entry name" value="DPH_MB"/>
    <property type="match status" value="1"/>
</dbReference>
<dbReference type="PANTHER" id="PTHR21454:SF47">
    <property type="entry name" value="DNAJ HEAT SHOCK N-TERMINAL DOMAIN-CONTAINING PROTEIN"/>
    <property type="match status" value="1"/>
</dbReference>
<dbReference type="SUPFAM" id="SSF144217">
    <property type="entry name" value="CSL zinc finger"/>
    <property type="match status" value="1"/>
</dbReference>
<dbReference type="Gene3D" id="3.10.660.10">
    <property type="entry name" value="DPH Zinc finger"/>
    <property type="match status" value="1"/>
</dbReference>
<organism evidence="4">
    <name type="scientific">Sesamum angustifolium</name>
    <dbReference type="NCBI Taxonomy" id="2727405"/>
    <lineage>
        <taxon>Eukaryota</taxon>
        <taxon>Viridiplantae</taxon>
        <taxon>Streptophyta</taxon>
        <taxon>Embryophyta</taxon>
        <taxon>Tracheophyta</taxon>
        <taxon>Spermatophyta</taxon>
        <taxon>Magnoliopsida</taxon>
        <taxon>eudicotyledons</taxon>
        <taxon>Gunneridae</taxon>
        <taxon>Pentapetalae</taxon>
        <taxon>asterids</taxon>
        <taxon>lamiids</taxon>
        <taxon>Lamiales</taxon>
        <taxon>Pedaliaceae</taxon>
        <taxon>Sesamum</taxon>
    </lineage>
</organism>
<accession>A0AAW2LXW5</accession>
<evidence type="ECO:0000256" key="2">
    <source>
        <dbReference type="ARBA" id="ARBA00023004"/>
    </source>
</evidence>
<dbReference type="InterPro" id="IPR036869">
    <property type="entry name" value="J_dom_sf"/>
</dbReference>